<name>A0A9X0WL68_9GAMM</name>
<feature type="transmembrane region" description="Helical" evidence="1">
    <location>
        <begin position="266"/>
        <end position="288"/>
    </location>
</feature>
<gene>
    <name evidence="2" type="ORF">CKO25_19270</name>
</gene>
<keyword evidence="1" id="KW-1133">Transmembrane helix</keyword>
<keyword evidence="3" id="KW-1185">Reference proteome</keyword>
<feature type="transmembrane region" description="Helical" evidence="1">
    <location>
        <begin position="335"/>
        <end position="362"/>
    </location>
</feature>
<accession>A0A9X0WL68</accession>
<keyword evidence="1" id="KW-0472">Membrane</keyword>
<dbReference type="EMBL" id="NRSD01000033">
    <property type="protein sequence ID" value="MBK1646739.1"/>
    <property type="molecule type" value="Genomic_DNA"/>
</dbReference>
<comment type="caution">
    <text evidence="2">The sequence shown here is derived from an EMBL/GenBank/DDBJ whole genome shotgun (WGS) entry which is preliminary data.</text>
</comment>
<dbReference type="AlphaFoldDB" id="A0A9X0WL68"/>
<evidence type="ECO:0000313" key="2">
    <source>
        <dbReference type="EMBL" id="MBK1646739.1"/>
    </source>
</evidence>
<dbReference type="InterPro" id="IPR007498">
    <property type="entry name" value="PqiA-like"/>
</dbReference>
<proteinExistence type="predicted"/>
<dbReference type="RefSeq" id="WP_200389562.1">
    <property type="nucleotide sequence ID" value="NZ_NRSD01000033.1"/>
</dbReference>
<keyword evidence="1" id="KW-0812">Transmembrane</keyword>
<dbReference type="Pfam" id="PF04403">
    <property type="entry name" value="PqiA"/>
    <property type="match status" value="1"/>
</dbReference>
<feature type="transmembrane region" description="Helical" evidence="1">
    <location>
        <begin position="383"/>
        <end position="400"/>
    </location>
</feature>
<evidence type="ECO:0000313" key="3">
    <source>
        <dbReference type="Proteomes" id="UP001138802"/>
    </source>
</evidence>
<protein>
    <submittedName>
        <fullName evidence="2">Paraquat-inducible protein A</fullName>
    </submittedName>
</protein>
<reference evidence="2 3" key="1">
    <citation type="journal article" date="2020" name="Microorganisms">
        <title>Osmotic Adaptation and Compatible Solute Biosynthesis of Phototrophic Bacteria as Revealed from Genome Analyses.</title>
        <authorList>
            <person name="Imhoff J.F."/>
            <person name="Rahn T."/>
            <person name="Kunzel S."/>
            <person name="Keller A."/>
            <person name="Neulinger S.C."/>
        </authorList>
    </citation>
    <scope>NUCLEOTIDE SEQUENCE [LARGE SCALE GENOMIC DNA]</scope>
    <source>
        <strain evidence="2 3">DSM 21303</strain>
    </source>
</reference>
<dbReference type="Proteomes" id="UP001138802">
    <property type="component" value="Unassembled WGS sequence"/>
</dbReference>
<organism evidence="2 3">
    <name type="scientific">Thiocapsa imhoffii</name>
    <dbReference type="NCBI Taxonomy" id="382777"/>
    <lineage>
        <taxon>Bacteria</taxon>
        <taxon>Pseudomonadati</taxon>
        <taxon>Pseudomonadota</taxon>
        <taxon>Gammaproteobacteria</taxon>
        <taxon>Chromatiales</taxon>
        <taxon>Chromatiaceae</taxon>
        <taxon>Thiocapsa</taxon>
    </lineage>
</organism>
<feature type="transmembrane region" description="Helical" evidence="1">
    <location>
        <begin position="431"/>
        <end position="449"/>
    </location>
</feature>
<evidence type="ECO:0000256" key="1">
    <source>
        <dbReference type="SAM" id="Phobius"/>
    </source>
</evidence>
<sequence length="451" mass="48444">MRAERLIRRLLVVAVLIAATWLTSALIADLQRVTVLKTEMAELQHIRYGLLDADLWVVRIGAILERRIDEFDLSAASREGLTKTVTELLDTIILEMERSLRQRSPPTSGNWLDQLQGALQQGLQELVFDVTRLRDQVPAYADALVAQLDLPVVQAQLKTRLKDLLQQALATSGGPDRTALQALLAHHGCVDVPLCVARIETAIAAIEPRIPKQLGATIGLVMLLFLVALTKGGSTQSGEAGDGSAEPGVAARSATLNATPVRFDPLLLAGLMAATLVLLVGGLTTPMITVDARLAEISIQVLGEPIVFRDQVLYFQSKSILDVMRVLIDSGGADMLFVAVLLTLFSLIFPLLKLLATGVYVSGVRGARGSAVVRFFALRSGKWSMADVMVVAIFMAYVGFEAVVANQLSVLRAAGPSVAVLTTNATALEPGFFLFLSFVLGSLVLSSVLDR</sequence>